<evidence type="ECO:0000256" key="4">
    <source>
        <dbReference type="PIRSR" id="PIRSR001365-1"/>
    </source>
</evidence>
<dbReference type="InterPro" id="IPR002220">
    <property type="entry name" value="DapA-like"/>
</dbReference>
<sequence length="312" mass="34918">MERERLTAPRCRGNWGTLLLPINENESIDFDRLSDELDALAAAGVDGIYSNGTAGEFHVQTEDEFDRVSQLLAEKCRRSGVLFQIGASHPVPATTIERIGRTKHLDPDAYQVILPDWVKVNSDEALVFLKRVAAIADPVPLVLYNPPHAKKVLQPEEYAALAAEIPSLISIKLLDGDDDWYRRMRPVSDKVAIFVPGHHLATGVHQGVASGAYSNVACINPRAAQHWWQLMQTDINEALSIEQRIQTFFSQYIVPFAEQGYSNPALDKLLAAAGNWAAIGTRLRWPYRWIPIEEAGRVRKGAEKLLPGWFFR</sequence>
<keyword evidence="2 3" id="KW-0456">Lyase</keyword>
<dbReference type="Pfam" id="PF00701">
    <property type="entry name" value="DHDPS"/>
    <property type="match status" value="1"/>
</dbReference>
<name>A0A1I1JTN6_9SPHI</name>
<dbReference type="PANTHER" id="PTHR12128:SF66">
    <property type="entry name" value="4-HYDROXY-2-OXOGLUTARATE ALDOLASE, MITOCHONDRIAL"/>
    <property type="match status" value="1"/>
</dbReference>
<accession>A0A1I1JTN6</accession>
<dbReference type="Proteomes" id="UP000199577">
    <property type="component" value="Unassembled WGS sequence"/>
</dbReference>
<feature type="active site" description="Schiff-base intermediate with substrate" evidence="4">
    <location>
        <position position="172"/>
    </location>
</feature>
<dbReference type="SUPFAM" id="SSF51569">
    <property type="entry name" value="Aldolase"/>
    <property type="match status" value="1"/>
</dbReference>
<evidence type="ECO:0000256" key="2">
    <source>
        <dbReference type="ARBA" id="ARBA00023239"/>
    </source>
</evidence>
<dbReference type="STRING" id="623281.SAMN05421747_11350"/>
<reference evidence="5 6" key="1">
    <citation type="submission" date="2016-10" db="EMBL/GenBank/DDBJ databases">
        <authorList>
            <person name="de Groot N.N."/>
        </authorList>
    </citation>
    <scope>NUCLEOTIDE SEQUENCE [LARGE SCALE GENOMIC DNA]</scope>
    <source>
        <strain evidence="5 6">DSM 22900</strain>
    </source>
</reference>
<organism evidence="5 6">
    <name type="scientific">Parapedobacter composti</name>
    <dbReference type="NCBI Taxonomy" id="623281"/>
    <lineage>
        <taxon>Bacteria</taxon>
        <taxon>Pseudomonadati</taxon>
        <taxon>Bacteroidota</taxon>
        <taxon>Sphingobacteriia</taxon>
        <taxon>Sphingobacteriales</taxon>
        <taxon>Sphingobacteriaceae</taxon>
        <taxon>Parapedobacter</taxon>
    </lineage>
</organism>
<dbReference type="GO" id="GO:0008840">
    <property type="term" value="F:4-hydroxy-tetrahydrodipicolinate synthase activity"/>
    <property type="evidence" value="ECO:0007669"/>
    <property type="project" value="TreeGrafter"/>
</dbReference>
<dbReference type="EMBL" id="FOLL01000013">
    <property type="protein sequence ID" value="SFC51934.1"/>
    <property type="molecule type" value="Genomic_DNA"/>
</dbReference>
<dbReference type="SMART" id="SM01130">
    <property type="entry name" value="DHDPS"/>
    <property type="match status" value="1"/>
</dbReference>
<evidence type="ECO:0000256" key="1">
    <source>
        <dbReference type="ARBA" id="ARBA00007592"/>
    </source>
</evidence>
<evidence type="ECO:0000313" key="6">
    <source>
        <dbReference type="Proteomes" id="UP000199577"/>
    </source>
</evidence>
<protein>
    <submittedName>
        <fullName evidence="5">Dihydrodipicolinate synthase/N-acetylneuraminate lyase</fullName>
    </submittedName>
</protein>
<dbReference type="OrthoDB" id="9778880at2"/>
<dbReference type="PANTHER" id="PTHR12128">
    <property type="entry name" value="DIHYDRODIPICOLINATE SYNTHASE"/>
    <property type="match status" value="1"/>
</dbReference>
<dbReference type="InterPro" id="IPR013785">
    <property type="entry name" value="Aldolase_TIM"/>
</dbReference>
<evidence type="ECO:0000313" key="5">
    <source>
        <dbReference type="EMBL" id="SFC51934.1"/>
    </source>
</evidence>
<evidence type="ECO:0000256" key="3">
    <source>
        <dbReference type="PIRNR" id="PIRNR001365"/>
    </source>
</evidence>
<dbReference type="AlphaFoldDB" id="A0A1I1JTN6"/>
<dbReference type="RefSeq" id="WP_090974151.1">
    <property type="nucleotide sequence ID" value="NZ_FOLL01000013.1"/>
</dbReference>
<gene>
    <name evidence="5" type="ORF">SAMN05421747_11350</name>
</gene>
<dbReference type="CDD" id="cd00408">
    <property type="entry name" value="DHDPS-like"/>
    <property type="match status" value="1"/>
</dbReference>
<feature type="active site" description="Proton donor/acceptor" evidence="4">
    <location>
        <position position="144"/>
    </location>
</feature>
<comment type="similarity">
    <text evidence="1 3">Belongs to the DapA family.</text>
</comment>
<proteinExistence type="inferred from homology"/>
<dbReference type="Gene3D" id="3.20.20.70">
    <property type="entry name" value="Aldolase class I"/>
    <property type="match status" value="1"/>
</dbReference>
<dbReference type="PIRSF" id="PIRSF001365">
    <property type="entry name" value="DHDPS"/>
    <property type="match status" value="1"/>
</dbReference>
<keyword evidence="6" id="KW-1185">Reference proteome</keyword>